<reference evidence="2 3" key="1">
    <citation type="submission" date="2020-01" db="EMBL/GenBank/DDBJ databases">
        <authorList>
            <person name="Chen J."/>
            <person name="Zhu S."/>
            <person name="Yang J."/>
        </authorList>
    </citation>
    <scope>NUCLEOTIDE SEQUENCE [LARGE SCALE GENOMIC DNA]</scope>
    <source>
        <strain evidence="2 3">345S023</strain>
    </source>
</reference>
<keyword evidence="2" id="KW-0808">Transferase</keyword>
<sequence>MIDLSILPSRLPPIHTEQGPVTVERIAAKHTQILCEASQQAIHHVKPWLGSGLCPVTPALAKQCIHAMEVDRDTGYGLTYLLVHEERCLGMGLINYIHHSHLTANLGYWLRPDACGKGLATAICETLKKLAFNQMNLNRLECLIEPNNKASLRVAERIGAVKEGLCRKRVFGRDALLYSITV</sequence>
<dbReference type="PANTHER" id="PTHR43441">
    <property type="entry name" value="RIBOSOMAL-PROTEIN-SERINE ACETYLTRANSFERASE"/>
    <property type="match status" value="1"/>
</dbReference>
<dbReference type="Proteomes" id="UP000470213">
    <property type="component" value="Unassembled WGS sequence"/>
</dbReference>
<organism evidence="2 3">
    <name type="scientific">Alteromonas profundi</name>
    <dbReference type="NCBI Taxonomy" id="2696062"/>
    <lineage>
        <taxon>Bacteria</taxon>
        <taxon>Pseudomonadati</taxon>
        <taxon>Pseudomonadota</taxon>
        <taxon>Gammaproteobacteria</taxon>
        <taxon>Alteromonadales</taxon>
        <taxon>Alteromonadaceae</taxon>
        <taxon>Alteromonas/Salinimonas group</taxon>
        <taxon>Alteromonas</taxon>
    </lineage>
</organism>
<dbReference type="InterPro" id="IPR000182">
    <property type="entry name" value="GNAT_dom"/>
</dbReference>
<name>A0A7X5LM73_9ALTE</name>
<dbReference type="RefSeq" id="WP_163086123.1">
    <property type="nucleotide sequence ID" value="NZ_JAAAWN010000015.1"/>
</dbReference>
<dbReference type="InterPro" id="IPR051908">
    <property type="entry name" value="Ribosomal_N-acetyltransferase"/>
</dbReference>
<evidence type="ECO:0000313" key="2">
    <source>
        <dbReference type="EMBL" id="NDV91946.1"/>
    </source>
</evidence>
<accession>A0A7X5LM73</accession>
<dbReference type="GO" id="GO:0005737">
    <property type="term" value="C:cytoplasm"/>
    <property type="evidence" value="ECO:0007669"/>
    <property type="project" value="TreeGrafter"/>
</dbReference>
<feature type="domain" description="N-acetyltransferase" evidence="1">
    <location>
        <begin position="32"/>
        <end position="182"/>
    </location>
</feature>
<dbReference type="SUPFAM" id="SSF55729">
    <property type="entry name" value="Acyl-CoA N-acyltransferases (Nat)"/>
    <property type="match status" value="1"/>
</dbReference>
<dbReference type="Gene3D" id="3.40.630.30">
    <property type="match status" value="1"/>
</dbReference>
<dbReference type="GO" id="GO:0008999">
    <property type="term" value="F:protein-N-terminal-alanine acetyltransferase activity"/>
    <property type="evidence" value="ECO:0007669"/>
    <property type="project" value="TreeGrafter"/>
</dbReference>
<dbReference type="EMBL" id="JAAAWN010000015">
    <property type="protein sequence ID" value="NDV91946.1"/>
    <property type="molecule type" value="Genomic_DNA"/>
</dbReference>
<dbReference type="Pfam" id="PF13302">
    <property type="entry name" value="Acetyltransf_3"/>
    <property type="match status" value="1"/>
</dbReference>
<dbReference type="PROSITE" id="PS51186">
    <property type="entry name" value="GNAT"/>
    <property type="match status" value="1"/>
</dbReference>
<dbReference type="PANTHER" id="PTHR43441:SF10">
    <property type="entry name" value="ACETYLTRANSFERASE"/>
    <property type="match status" value="1"/>
</dbReference>
<dbReference type="GO" id="GO:1990189">
    <property type="term" value="F:protein N-terminal-serine acetyltransferase activity"/>
    <property type="evidence" value="ECO:0007669"/>
    <property type="project" value="TreeGrafter"/>
</dbReference>
<evidence type="ECO:0000259" key="1">
    <source>
        <dbReference type="PROSITE" id="PS51186"/>
    </source>
</evidence>
<dbReference type="AlphaFoldDB" id="A0A7X5LM73"/>
<proteinExistence type="predicted"/>
<keyword evidence="3" id="KW-1185">Reference proteome</keyword>
<dbReference type="InterPro" id="IPR016181">
    <property type="entry name" value="Acyl_CoA_acyltransferase"/>
</dbReference>
<evidence type="ECO:0000313" key="3">
    <source>
        <dbReference type="Proteomes" id="UP000470213"/>
    </source>
</evidence>
<protein>
    <submittedName>
        <fullName evidence="2">GNAT family N-acetyltransferase</fullName>
    </submittedName>
</protein>
<gene>
    <name evidence="2" type="ORF">GTH32_12235</name>
</gene>
<comment type="caution">
    <text evidence="2">The sequence shown here is derived from an EMBL/GenBank/DDBJ whole genome shotgun (WGS) entry which is preliminary data.</text>
</comment>